<dbReference type="Proteomes" id="UP000438699">
    <property type="component" value="Unassembled WGS sequence"/>
</dbReference>
<dbReference type="OrthoDB" id="9809450at2"/>
<reference evidence="6 7" key="1">
    <citation type="journal article" date="2017" name="Int. J. Syst. Evol. Microbiol.">
        <title>Desulfovibrio senegalensis sp. nov., a mesophilic sulfate reducer isolated from marine sediment.</title>
        <authorList>
            <person name="Thioye A."/>
            <person name="Gam Z.B.A."/>
            <person name="Mbengue M."/>
            <person name="Cayol J.L."/>
            <person name="Joseph-Bartoli M."/>
            <person name="Toure-Kane C."/>
            <person name="Labat M."/>
        </authorList>
    </citation>
    <scope>NUCLEOTIDE SEQUENCE [LARGE SCALE GENOMIC DNA]</scope>
    <source>
        <strain evidence="6 7">DSM 101509</strain>
    </source>
</reference>
<evidence type="ECO:0000259" key="5">
    <source>
        <dbReference type="PROSITE" id="PS50893"/>
    </source>
</evidence>
<dbReference type="PROSITE" id="PS00211">
    <property type="entry name" value="ABC_TRANSPORTER_1"/>
    <property type="match status" value="1"/>
</dbReference>
<dbReference type="GO" id="GO:0005524">
    <property type="term" value="F:ATP binding"/>
    <property type="evidence" value="ECO:0007669"/>
    <property type="project" value="UniProtKB-KW"/>
</dbReference>
<evidence type="ECO:0000256" key="1">
    <source>
        <dbReference type="ARBA" id="ARBA00005417"/>
    </source>
</evidence>
<feature type="domain" description="ABC transporter" evidence="5">
    <location>
        <begin position="6"/>
        <end position="246"/>
    </location>
</feature>
<comment type="similarity">
    <text evidence="1">Belongs to the ABC transporter superfamily.</text>
</comment>
<dbReference type="Pfam" id="PF00005">
    <property type="entry name" value="ABC_tran"/>
    <property type="match status" value="1"/>
</dbReference>
<dbReference type="GO" id="GO:0016887">
    <property type="term" value="F:ATP hydrolysis activity"/>
    <property type="evidence" value="ECO:0007669"/>
    <property type="project" value="InterPro"/>
</dbReference>
<accession>A0A6N6N3R8</accession>
<keyword evidence="3" id="KW-0547">Nucleotide-binding</keyword>
<dbReference type="Gene3D" id="3.40.50.300">
    <property type="entry name" value="P-loop containing nucleotide triphosphate hydrolases"/>
    <property type="match status" value="1"/>
</dbReference>
<comment type="caution">
    <text evidence="6">The sequence shown here is derived from an EMBL/GenBank/DDBJ whole genome shotgun (WGS) entry which is preliminary data.</text>
</comment>
<gene>
    <name evidence="6" type="ORF">F8A88_07385</name>
</gene>
<dbReference type="EMBL" id="WAIE01000002">
    <property type="protein sequence ID" value="KAB1442453.1"/>
    <property type="molecule type" value="Genomic_DNA"/>
</dbReference>
<dbReference type="InterPro" id="IPR050153">
    <property type="entry name" value="Metal_Ion_Import_ABC"/>
</dbReference>
<dbReference type="InterPro" id="IPR003593">
    <property type="entry name" value="AAA+_ATPase"/>
</dbReference>
<evidence type="ECO:0000256" key="3">
    <source>
        <dbReference type="ARBA" id="ARBA00022741"/>
    </source>
</evidence>
<dbReference type="PANTHER" id="PTHR42734">
    <property type="entry name" value="METAL TRANSPORT SYSTEM ATP-BINDING PROTEIN TM_0124-RELATED"/>
    <property type="match status" value="1"/>
</dbReference>
<keyword evidence="4 6" id="KW-0067">ATP-binding</keyword>
<dbReference type="InterPro" id="IPR003439">
    <property type="entry name" value="ABC_transporter-like_ATP-bd"/>
</dbReference>
<keyword evidence="7" id="KW-1185">Reference proteome</keyword>
<evidence type="ECO:0000313" key="6">
    <source>
        <dbReference type="EMBL" id="KAB1442453.1"/>
    </source>
</evidence>
<dbReference type="InterPro" id="IPR017871">
    <property type="entry name" value="ABC_transporter-like_CS"/>
</dbReference>
<dbReference type="PROSITE" id="PS50893">
    <property type="entry name" value="ABC_TRANSPORTER_2"/>
    <property type="match status" value="1"/>
</dbReference>
<dbReference type="SMART" id="SM00382">
    <property type="entry name" value="AAA"/>
    <property type="match status" value="1"/>
</dbReference>
<organism evidence="6 7">
    <name type="scientific">Pseudodesulfovibrio senegalensis</name>
    <dbReference type="NCBI Taxonomy" id="1721087"/>
    <lineage>
        <taxon>Bacteria</taxon>
        <taxon>Pseudomonadati</taxon>
        <taxon>Thermodesulfobacteriota</taxon>
        <taxon>Desulfovibrionia</taxon>
        <taxon>Desulfovibrionales</taxon>
        <taxon>Desulfovibrionaceae</taxon>
    </lineage>
</organism>
<dbReference type="AlphaFoldDB" id="A0A6N6N3R8"/>
<dbReference type="PANTHER" id="PTHR42734:SF17">
    <property type="entry name" value="METAL TRANSPORT SYSTEM ATP-BINDING PROTEIN TM_0124-RELATED"/>
    <property type="match status" value="1"/>
</dbReference>
<evidence type="ECO:0000256" key="4">
    <source>
        <dbReference type="ARBA" id="ARBA00022840"/>
    </source>
</evidence>
<proteinExistence type="inferred from homology"/>
<dbReference type="SUPFAM" id="SSF52540">
    <property type="entry name" value="P-loop containing nucleoside triphosphate hydrolases"/>
    <property type="match status" value="1"/>
</dbReference>
<protein>
    <submittedName>
        <fullName evidence="6">ABC transporter ATP-binding protein</fullName>
    </submittedName>
</protein>
<sequence length="265" mass="28431">MADHVVSLQDVTFAYNGTPVLEHVNLEIERGDFVAVLGPNGGGKSTLIKLLLGLISPQQGTVHVLGCSPGECGDRIGYMPQYTNVSGSFPITVLDVVSMGVVRSGFAGVAGLRPGRDAMRKALGALERVGLETSAGRCIAELSGGQRQRVFIARAIVSDPDLLLLDEPTASVDQENRVSLFGLLRELNRNMTIIMVSHDISTIAKSVKSVACVNRTLHFHNAPLITGEMFKMAYGEEGGCCPVELVAHGDIPHRVLEHHHTEDND</sequence>
<dbReference type="CDD" id="cd03235">
    <property type="entry name" value="ABC_Metallic_Cations"/>
    <property type="match status" value="1"/>
</dbReference>
<keyword evidence="2" id="KW-0813">Transport</keyword>
<evidence type="ECO:0000313" key="7">
    <source>
        <dbReference type="Proteomes" id="UP000438699"/>
    </source>
</evidence>
<evidence type="ECO:0000256" key="2">
    <source>
        <dbReference type="ARBA" id="ARBA00022448"/>
    </source>
</evidence>
<dbReference type="InterPro" id="IPR027417">
    <property type="entry name" value="P-loop_NTPase"/>
</dbReference>
<name>A0A6N6N3R8_9BACT</name>